<dbReference type="InterPro" id="IPR001001">
    <property type="entry name" value="DNA_polIII_beta"/>
</dbReference>
<accession>A0A1F6FSS5</accession>
<evidence type="ECO:0000256" key="9">
    <source>
        <dbReference type="PIRNR" id="PIRNR000804"/>
    </source>
</evidence>
<evidence type="ECO:0000256" key="3">
    <source>
        <dbReference type="ARBA" id="ARBA00022490"/>
    </source>
</evidence>
<comment type="subunit">
    <text evidence="9">Forms a ring-shaped head-to-tail homodimer around DNA.</text>
</comment>
<comment type="similarity">
    <text evidence="2 9">Belongs to the beta sliding clamp family.</text>
</comment>
<evidence type="ECO:0000259" key="12">
    <source>
        <dbReference type="Pfam" id="PF02768"/>
    </source>
</evidence>
<evidence type="ECO:0000256" key="5">
    <source>
        <dbReference type="ARBA" id="ARBA00022695"/>
    </source>
</evidence>
<dbReference type="GO" id="GO:0003887">
    <property type="term" value="F:DNA-directed DNA polymerase activity"/>
    <property type="evidence" value="ECO:0007669"/>
    <property type="project" value="UniProtKB-UniRule"/>
</dbReference>
<dbReference type="EMBL" id="MFMT01000011">
    <property type="protein sequence ID" value="OGG88912.1"/>
    <property type="molecule type" value="Genomic_DNA"/>
</dbReference>
<feature type="domain" description="DNA polymerase III beta sliding clamp C-terminal" evidence="12">
    <location>
        <begin position="245"/>
        <end position="362"/>
    </location>
</feature>
<organism evidence="13 14">
    <name type="scientific">Candidatus Kaiserbacteria bacterium RIFOXYD1_FULL_42_15</name>
    <dbReference type="NCBI Taxonomy" id="1798532"/>
    <lineage>
        <taxon>Bacteria</taxon>
        <taxon>Candidatus Kaiseribacteriota</taxon>
    </lineage>
</organism>
<dbReference type="CDD" id="cd00140">
    <property type="entry name" value="beta_clamp"/>
    <property type="match status" value="1"/>
</dbReference>
<comment type="caution">
    <text evidence="13">The sequence shown here is derived from an EMBL/GenBank/DDBJ whole genome shotgun (WGS) entry which is preliminary data.</text>
</comment>
<keyword evidence="6 9" id="KW-0235">DNA replication</keyword>
<protein>
    <recommendedName>
        <fullName evidence="9">Beta sliding clamp</fullName>
    </recommendedName>
</protein>
<evidence type="ECO:0000259" key="10">
    <source>
        <dbReference type="Pfam" id="PF00712"/>
    </source>
</evidence>
<dbReference type="Pfam" id="PF00712">
    <property type="entry name" value="DNA_pol3_beta"/>
    <property type="match status" value="1"/>
</dbReference>
<dbReference type="PIRSF" id="PIRSF000804">
    <property type="entry name" value="DNA_pol_III_b"/>
    <property type="match status" value="1"/>
</dbReference>
<evidence type="ECO:0000256" key="6">
    <source>
        <dbReference type="ARBA" id="ARBA00022705"/>
    </source>
</evidence>
<dbReference type="InterPro" id="IPR022635">
    <property type="entry name" value="DNA_polIII_beta_C"/>
</dbReference>
<dbReference type="InterPro" id="IPR022634">
    <property type="entry name" value="DNA_polIII_beta_N"/>
</dbReference>
<feature type="domain" description="DNA polymerase III beta sliding clamp central" evidence="11">
    <location>
        <begin position="127"/>
        <end position="242"/>
    </location>
</feature>
<gene>
    <name evidence="13" type="ORF">A2592_00900</name>
</gene>
<evidence type="ECO:0000256" key="2">
    <source>
        <dbReference type="ARBA" id="ARBA00010752"/>
    </source>
</evidence>
<evidence type="ECO:0000256" key="4">
    <source>
        <dbReference type="ARBA" id="ARBA00022679"/>
    </source>
</evidence>
<dbReference type="InterPro" id="IPR046938">
    <property type="entry name" value="DNA_clamp_sf"/>
</dbReference>
<evidence type="ECO:0000259" key="11">
    <source>
        <dbReference type="Pfam" id="PF02767"/>
    </source>
</evidence>
<dbReference type="GO" id="GO:0005737">
    <property type="term" value="C:cytoplasm"/>
    <property type="evidence" value="ECO:0007669"/>
    <property type="project" value="UniProtKB-SubCell"/>
</dbReference>
<keyword evidence="8" id="KW-0238">DNA-binding</keyword>
<dbReference type="NCBIfam" id="TIGR00663">
    <property type="entry name" value="dnan"/>
    <property type="match status" value="1"/>
</dbReference>
<dbReference type="Gene3D" id="3.10.150.10">
    <property type="entry name" value="DNA Polymerase III, subunit A, domain 2"/>
    <property type="match status" value="1"/>
</dbReference>
<dbReference type="GO" id="GO:0006271">
    <property type="term" value="P:DNA strand elongation involved in DNA replication"/>
    <property type="evidence" value="ECO:0007669"/>
    <property type="project" value="TreeGrafter"/>
</dbReference>
<keyword evidence="4 9" id="KW-0808">Transferase</keyword>
<evidence type="ECO:0000313" key="13">
    <source>
        <dbReference type="EMBL" id="OGG88912.1"/>
    </source>
</evidence>
<dbReference type="Proteomes" id="UP000179230">
    <property type="component" value="Unassembled WGS sequence"/>
</dbReference>
<dbReference type="GO" id="GO:0008408">
    <property type="term" value="F:3'-5' exonuclease activity"/>
    <property type="evidence" value="ECO:0007669"/>
    <property type="project" value="InterPro"/>
</dbReference>
<dbReference type="SUPFAM" id="SSF55979">
    <property type="entry name" value="DNA clamp"/>
    <property type="match status" value="3"/>
</dbReference>
<sequence length="364" mass="40565">MKIIINQQKLIHTLELISRVSIKHVTLPVLQCVLITVKDNKIIFKATNLEISIEIVVEGKIEEDGVVAVSATTLLQAIQYIFNKEVTISVVDGVVIVDSGNGKTTINTIPYDEFPLITKLSGNGKTIQRNLFGLGIKTVAFAASLSSIKPELGSIFIQQKKEHSLTFVATDSFRLMEKTVSQKGYILEQPLLIPQKNAIELARICDLLESDPLLIINENQCALVFFEGVYITSRLVAGSFPDYEQIIPKEYSTHITVLKNDLLQTFKKTHIFLNKFMQVTMQVLGNKLTISSQNGEIGATTDTINISTEGDDITLNFNQQYLIDPFNYINDESVVMHFAGIGRPLVIQGLSDNSLRYLVMPMNK</sequence>
<comment type="function">
    <text evidence="9">Confers DNA tethering and processivity to DNA polymerases and other proteins. Acts as a clamp, forming a ring around DNA (a reaction catalyzed by the clamp-loading complex) which diffuses in an ATP-independent manner freely and bidirectionally along dsDNA. Initially characterized for its ability to contact the catalytic subunit of DNA polymerase III (Pol III), a complex, multichain enzyme responsible for most of the replicative synthesis in bacteria; Pol III exhibits 3'-5' exonuclease proofreading activity. The beta chain is required for initiation of replication as well as for processivity of DNA replication.</text>
</comment>
<dbReference type="Pfam" id="PF02768">
    <property type="entry name" value="DNA_pol3_beta_3"/>
    <property type="match status" value="1"/>
</dbReference>
<reference evidence="13 14" key="1">
    <citation type="journal article" date="2016" name="Nat. Commun.">
        <title>Thousands of microbial genomes shed light on interconnected biogeochemical processes in an aquifer system.</title>
        <authorList>
            <person name="Anantharaman K."/>
            <person name="Brown C.T."/>
            <person name="Hug L.A."/>
            <person name="Sharon I."/>
            <person name="Castelle C.J."/>
            <person name="Probst A.J."/>
            <person name="Thomas B.C."/>
            <person name="Singh A."/>
            <person name="Wilkins M.J."/>
            <person name="Karaoz U."/>
            <person name="Brodie E.L."/>
            <person name="Williams K.H."/>
            <person name="Hubbard S.S."/>
            <person name="Banfield J.F."/>
        </authorList>
    </citation>
    <scope>NUCLEOTIDE SEQUENCE [LARGE SCALE GENOMIC DNA]</scope>
</reference>
<evidence type="ECO:0000313" key="14">
    <source>
        <dbReference type="Proteomes" id="UP000179230"/>
    </source>
</evidence>
<dbReference type="AlphaFoldDB" id="A0A1F6FSS5"/>
<dbReference type="SMART" id="SM00480">
    <property type="entry name" value="POL3Bc"/>
    <property type="match status" value="1"/>
</dbReference>
<evidence type="ECO:0000256" key="8">
    <source>
        <dbReference type="ARBA" id="ARBA00023125"/>
    </source>
</evidence>
<dbReference type="PANTHER" id="PTHR30478">
    <property type="entry name" value="DNA POLYMERASE III SUBUNIT BETA"/>
    <property type="match status" value="1"/>
</dbReference>
<keyword evidence="5 9" id="KW-0548">Nucleotidyltransferase</keyword>
<dbReference type="PANTHER" id="PTHR30478:SF0">
    <property type="entry name" value="BETA SLIDING CLAMP"/>
    <property type="match status" value="1"/>
</dbReference>
<evidence type="ECO:0000256" key="7">
    <source>
        <dbReference type="ARBA" id="ARBA00022932"/>
    </source>
</evidence>
<proteinExistence type="inferred from homology"/>
<evidence type="ECO:0000256" key="1">
    <source>
        <dbReference type="ARBA" id="ARBA00004496"/>
    </source>
</evidence>
<keyword evidence="3 9" id="KW-0963">Cytoplasm</keyword>
<dbReference type="Gene3D" id="3.70.10.10">
    <property type="match status" value="1"/>
</dbReference>
<dbReference type="GO" id="GO:0003677">
    <property type="term" value="F:DNA binding"/>
    <property type="evidence" value="ECO:0007669"/>
    <property type="project" value="UniProtKB-UniRule"/>
</dbReference>
<comment type="subcellular location">
    <subcellularLocation>
        <location evidence="1 9">Cytoplasm</location>
    </subcellularLocation>
</comment>
<dbReference type="GO" id="GO:0009360">
    <property type="term" value="C:DNA polymerase III complex"/>
    <property type="evidence" value="ECO:0007669"/>
    <property type="project" value="InterPro"/>
</dbReference>
<dbReference type="Pfam" id="PF02767">
    <property type="entry name" value="DNA_pol3_beta_2"/>
    <property type="match status" value="1"/>
</dbReference>
<feature type="domain" description="DNA polymerase III beta sliding clamp N-terminal" evidence="10">
    <location>
        <begin position="1"/>
        <end position="117"/>
    </location>
</feature>
<name>A0A1F6FSS5_9BACT</name>
<dbReference type="InterPro" id="IPR022637">
    <property type="entry name" value="DNA_polIII_beta_cen"/>
</dbReference>
<keyword evidence="7 9" id="KW-0239">DNA-directed DNA polymerase</keyword>